<dbReference type="AlphaFoldDB" id="A0A6J5YHT0"/>
<reference evidence="1" key="1">
    <citation type="submission" date="2020-05" db="EMBL/GenBank/DDBJ databases">
        <authorList>
            <person name="Chiriac C."/>
            <person name="Salcher M."/>
            <person name="Ghai R."/>
            <person name="Kavagutti S V."/>
        </authorList>
    </citation>
    <scope>NUCLEOTIDE SEQUENCE</scope>
</reference>
<sequence>MCKVAVIRFTNDATNITVILGKYITVVGSIRHAIVFAVTNDSTDFVFTTGHVTSDGNVTGIGLIRVADNSANFPLT</sequence>
<gene>
    <name evidence="1" type="ORF">UFOPK3770_00069</name>
</gene>
<name>A0A6J5YHT0_9ZZZZ</name>
<dbReference type="EMBL" id="CAESAJ010000003">
    <property type="protein sequence ID" value="CAB4329851.1"/>
    <property type="molecule type" value="Genomic_DNA"/>
</dbReference>
<organism evidence="1">
    <name type="scientific">freshwater metagenome</name>
    <dbReference type="NCBI Taxonomy" id="449393"/>
    <lineage>
        <taxon>unclassified sequences</taxon>
        <taxon>metagenomes</taxon>
        <taxon>ecological metagenomes</taxon>
    </lineage>
</organism>
<accession>A0A6J5YHT0</accession>
<evidence type="ECO:0000313" key="1">
    <source>
        <dbReference type="EMBL" id="CAB4329851.1"/>
    </source>
</evidence>
<protein>
    <submittedName>
        <fullName evidence="1">Unannotated protein</fullName>
    </submittedName>
</protein>
<proteinExistence type="predicted"/>